<accession>A0A1Z2SL94</accession>
<dbReference type="Proteomes" id="UP000196708">
    <property type="component" value="Chromosome 2"/>
</dbReference>
<reference evidence="1 2" key="1">
    <citation type="submission" date="2016-12" db="EMBL/GenBank/DDBJ databases">
        <authorList>
            <person name="Song W.-J."/>
            <person name="Kurnit D.M."/>
        </authorList>
    </citation>
    <scope>NUCLEOTIDE SEQUENCE [LARGE SCALE GENOMIC DNA]</scope>
    <source>
        <strain evidence="1 2">ATCC 43942</strain>
    </source>
</reference>
<sequence length="172" mass="19524">MKFLNNKLYISKEVTLDVDDYVPLFLNFCDEANEQVFFRYVTDICLLEIGFNTVNGCLCSIKIVQSSEIVHCSMLGQLFLTNSVDGLIGCDLSLWKNKKILDCDYSFSLFIDGCSLIVKLSEFPADKIIRNKTIYFGCSNDDLCWIVVSKLSLSDLNKVNEVVSKQQNHGFL</sequence>
<evidence type="ECO:0000313" key="2">
    <source>
        <dbReference type="Proteomes" id="UP000196708"/>
    </source>
</evidence>
<dbReference type="AlphaFoldDB" id="A0A1Z2SL94"/>
<proteinExistence type="predicted"/>
<dbReference type="RefSeq" id="WP_088135011.1">
    <property type="nucleotide sequence ID" value="NZ_CP018836.1"/>
</dbReference>
<gene>
    <name evidence="1" type="ORF">BSQ33_19590</name>
</gene>
<dbReference type="EMBL" id="CP018836">
    <property type="protein sequence ID" value="ASA57915.1"/>
    <property type="molecule type" value="Genomic_DNA"/>
</dbReference>
<evidence type="ECO:0000313" key="1">
    <source>
        <dbReference type="EMBL" id="ASA57915.1"/>
    </source>
</evidence>
<organism evidence="1 2">
    <name type="scientific">Vibrio gazogenes</name>
    <dbReference type="NCBI Taxonomy" id="687"/>
    <lineage>
        <taxon>Bacteria</taxon>
        <taxon>Pseudomonadati</taxon>
        <taxon>Pseudomonadota</taxon>
        <taxon>Gammaproteobacteria</taxon>
        <taxon>Vibrionales</taxon>
        <taxon>Vibrionaceae</taxon>
        <taxon>Vibrio</taxon>
    </lineage>
</organism>
<protein>
    <submittedName>
        <fullName evidence="1">Uncharacterized protein</fullName>
    </submittedName>
</protein>
<name>A0A1Z2SL94_VIBGA</name>
<dbReference type="KEGG" id="vga:BSQ33_19590"/>